<dbReference type="InterPro" id="IPR008719">
    <property type="entry name" value="N2O_reductase_NosL"/>
</dbReference>
<reference evidence="1 2" key="1">
    <citation type="submission" date="2019-02" db="EMBL/GenBank/DDBJ databases">
        <title>Draft genome sequence of Muricauda sp. 176CP4-71.</title>
        <authorList>
            <person name="Park J.-S."/>
        </authorList>
    </citation>
    <scope>NUCLEOTIDE SEQUENCE [LARGE SCALE GENOMIC DNA]</scope>
    <source>
        <strain evidence="1 2">176CP4-71</strain>
    </source>
</reference>
<dbReference type="OrthoDB" id="9792749at2"/>
<organism evidence="1 2">
    <name type="scientific">Flagellimonas allohymeniacidonis</name>
    <dbReference type="NCBI Taxonomy" id="2517819"/>
    <lineage>
        <taxon>Bacteria</taxon>
        <taxon>Pseudomonadati</taxon>
        <taxon>Bacteroidota</taxon>
        <taxon>Flavobacteriia</taxon>
        <taxon>Flavobacteriales</taxon>
        <taxon>Flavobacteriaceae</taxon>
        <taxon>Flagellimonas</taxon>
    </lineage>
</organism>
<accession>A0A4Q8Q8V7</accession>
<gene>
    <name evidence="1" type="ORF">EW142_16445</name>
</gene>
<evidence type="ECO:0008006" key="3">
    <source>
        <dbReference type="Google" id="ProtNLM"/>
    </source>
</evidence>
<name>A0A4Q8Q8V7_9FLAO</name>
<sequence>MRFYPVLIGLLILMLSSCTIGPKPIEYGTDACHFCKMTIVDKQHAAEFVTDKGKVYKFDASECMLNQLEEFDGTKIALFLVNDYNSPGQLVDASEATFLISENIPSPMGEYLTAFESKEEAQKTQRESDGQLFTWEELKAKFQTR</sequence>
<dbReference type="PANTHER" id="PTHR41247">
    <property type="entry name" value="HTH-TYPE TRANSCRIPTIONAL REPRESSOR YCNK"/>
    <property type="match status" value="1"/>
</dbReference>
<dbReference type="Pfam" id="PF05573">
    <property type="entry name" value="NosL"/>
    <property type="match status" value="1"/>
</dbReference>
<dbReference type="PROSITE" id="PS51257">
    <property type="entry name" value="PROKAR_LIPOPROTEIN"/>
    <property type="match status" value="1"/>
</dbReference>
<evidence type="ECO:0000313" key="2">
    <source>
        <dbReference type="Proteomes" id="UP000291981"/>
    </source>
</evidence>
<dbReference type="PANTHER" id="PTHR41247:SF1">
    <property type="entry name" value="HTH-TYPE TRANSCRIPTIONAL REPRESSOR YCNK"/>
    <property type="match status" value="1"/>
</dbReference>
<protein>
    <recommendedName>
        <fullName evidence="3">Copper chaperone NosL</fullName>
    </recommendedName>
</protein>
<comment type="caution">
    <text evidence="1">The sequence shown here is derived from an EMBL/GenBank/DDBJ whole genome shotgun (WGS) entry which is preliminary data.</text>
</comment>
<dbReference type="EMBL" id="SGIU01000003">
    <property type="protein sequence ID" value="TAI46665.1"/>
    <property type="molecule type" value="Genomic_DNA"/>
</dbReference>
<evidence type="ECO:0000313" key="1">
    <source>
        <dbReference type="EMBL" id="TAI46665.1"/>
    </source>
</evidence>
<dbReference type="Proteomes" id="UP000291981">
    <property type="component" value="Unassembled WGS sequence"/>
</dbReference>
<dbReference type="SUPFAM" id="SSF160387">
    <property type="entry name" value="NosL/MerB-like"/>
    <property type="match status" value="1"/>
</dbReference>
<dbReference type="RefSeq" id="WP_130615923.1">
    <property type="nucleotide sequence ID" value="NZ_SGIU01000003.1"/>
</dbReference>
<keyword evidence="2" id="KW-1185">Reference proteome</keyword>
<dbReference type="AlphaFoldDB" id="A0A4Q8Q8V7"/>
<proteinExistence type="predicted"/>